<reference evidence="3 4" key="1">
    <citation type="submission" date="2022-10" db="EMBL/GenBank/DDBJ databases">
        <title>Draft genome sequence of Streptomyces sp. YSPA8.</title>
        <authorList>
            <person name="Moriuchi R."/>
            <person name="Dohra H."/>
            <person name="Yamamura H."/>
            <person name="Kodani S."/>
        </authorList>
    </citation>
    <scope>NUCLEOTIDE SEQUENCE [LARGE SCALE GENOMIC DNA]</scope>
    <source>
        <strain evidence="3 4">YSPA8</strain>
    </source>
</reference>
<evidence type="ECO:0000256" key="2">
    <source>
        <dbReference type="SAM" id="MobiDB-lite"/>
    </source>
</evidence>
<feature type="region of interest" description="Disordered" evidence="2">
    <location>
        <begin position="22"/>
        <end position="80"/>
    </location>
</feature>
<dbReference type="Pfam" id="PF13517">
    <property type="entry name" value="FG-GAP_3"/>
    <property type="match status" value="1"/>
</dbReference>
<gene>
    <name evidence="3" type="ORF">SYYSPA8_11075</name>
</gene>
<dbReference type="Gene3D" id="2.130.10.130">
    <property type="entry name" value="Integrin alpha, N-terminal"/>
    <property type="match status" value="1"/>
</dbReference>
<sequence length="347" mass="36890">MITTVGGGVFGVVNASIAVLAGGDKDDKPGAAASPKPSPSDRPSGPGAGEGESSAEPNTRLTDCRNSTDQWNRLPEIPGAKDFAPMTQRVDFADINGDGRDDYLVVDAGTGAVRVWENRGTKSGAGFAWGPGSHLITATTLAPGREYVDFADVDGDGFDDHLVVNSENGSVRARKNHDGRLSGTEWKADAKALHKKGTNPGIVFADIDGDRRDDYLAFDLASGDVAALLGLFDRSGPRPDPEHLAQVVTVDLGEGERLAFHNVDCDSRADALISDENGPLRARMHLDHDGGGGLVWAEEKQIATGDELDRRTQYRDFADLDGDGRADSLWVNRTTGEVTPWLNRGGD</sequence>
<dbReference type="SUPFAM" id="SSF69318">
    <property type="entry name" value="Integrin alpha N-terminal domain"/>
    <property type="match status" value="1"/>
</dbReference>
<evidence type="ECO:0000313" key="4">
    <source>
        <dbReference type="Proteomes" id="UP001291653"/>
    </source>
</evidence>
<protein>
    <submittedName>
        <fullName evidence="3">VCBS repeat-containing protein</fullName>
    </submittedName>
</protein>
<dbReference type="Proteomes" id="UP001291653">
    <property type="component" value="Unassembled WGS sequence"/>
</dbReference>
<accession>A0ABQ5NWU9</accession>
<evidence type="ECO:0000313" key="3">
    <source>
        <dbReference type="EMBL" id="GLF94834.1"/>
    </source>
</evidence>
<feature type="compositionally biased region" description="Polar residues" evidence="2">
    <location>
        <begin position="59"/>
        <end position="71"/>
    </location>
</feature>
<keyword evidence="4" id="KW-1185">Reference proteome</keyword>
<dbReference type="RefSeq" id="WP_323446884.1">
    <property type="nucleotide sequence ID" value="NZ_BSBI01000003.1"/>
</dbReference>
<dbReference type="InterPro" id="IPR013517">
    <property type="entry name" value="FG-GAP"/>
</dbReference>
<dbReference type="PANTHER" id="PTHR46580">
    <property type="entry name" value="SENSOR KINASE-RELATED"/>
    <property type="match status" value="1"/>
</dbReference>
<proteinExistence type="predicted"/>
<evidence type="ECO:0000256" key="1">
    <source>
        <dbReference type="ARBA" id="ARBA00022729"/>
    </source>
</evidence>
<name>A0ABQ5NWU9_9ACTN</name>
<organism evidence="3 4">
    <name type="scientific">Streptomyces yaizuensis</name>
    <dbReference type="NCBI Taxonomy" id="2989713"/>
    <lineage>
        <taxon>Bacteria</taxon>
        <taxon>Bacillati</taxon>
        <taxon>Actinomycetota</taxon>
        <taxon>Actinomycetes</taxon>
        <taxon>Kitasatosporales</taxon>
        <taxon>Streptomycetaceae</taxon>
        <taxon>Streptomyces</taxon>
    </lineage>
</organism>
<dbReference type="EMBL" id="BSBI01000003">
    <property type="protein sequence ID" value="GLF94834.1"/>
    <property type="molecule type" value="Genomic_DNA"/>
</dbReference>
<keyword evidence="1" id="KW-0732">Signal</keyword>
<feature type="compositionally biased region" description="Low complexity" evidence="2">
    <location>
        <begin position="30"/>
        <end position="57"/>
    </location>
</feature>
<comment type="caution">
    <text evidence="3">The sequence shown here is derived from an EMBL/GenBank/DDBJ whole genome shotgun (WGS) entry which is preliminary data.</text>
</comment>
<dbReference type="InterPro" id="IPR028994">
    <property type="entry name" value="Integrin_alpha_N"/>
</dbReference>